<reference evidence="1 2" key="1">
    <citation type="journal article" date="2002" name="Nature">
        <title>Genome sequence and comparative analysis of the model rodent malaria parasite Plasmodium yoelii yoelii.</title>
        <authorList>
            <person name="Carlton J.M."/>
            <person name="Angiuoli S.V."/>
            <person name="Suh B.B."/>
            <person name="Kooij T.W."/>
            <person name="Pertea M."/>
            <person name="Silva J.C."/>
            <person name="Ermolaeva M.D."/>
            <person name="Allen J.E."/>
            <person name="Selengut J.D."/>
            <person name="Koo H.L."/>
            <person name="Peterson J.D."/>
            <person name="Pop M."/>
            <person name="Kosack D.S."/>
            <person name="Shumway M.F."/>
            <person name="Bidwell S.L."/>
            <person name="Shallom S.J."/>
            <person name="van Aken S.E."/>
            <person name="Riedmuller S.B."/>
            <person name="Feldblyum T.V."/>
            <person name="Cho J.K."/>
            <person name="Quackenbush J."/>
            <person name="Sedegah M."/>
            <person name="Shoaibi A."/>
            <person name="Cummings L.M."/>
            <person name="Florens L."/>
            <person name="Yates J.R."/>
            <person name="Raine J.D."/>
            <person name="Sinden R.E."/>
            <person name="Harris M.A."/>
            <person name="Cunningham D.A."/>
            <person name="Preiser P.R."/>
            <person name="Bergman L.W."/>
            <person name="Vaidya A.B."/>
            <person name="van Lin L.H."/>
            <person name="Janse C.J."/>
            <person name="Waters A.P."/>
            <person name="Smith H.O."/>
            <person name="White O.R."/>
            <person name="Salzberg S.L."/>
            <person name="Venter J.C."/>
            <person name="Fraser C.M."/>
            <person name="Hoffman S.L."/>
            <person name="Gardner M.J."/>
            <person name="Carucci D.J."/>
        </authorList>
    </citation>
    <scope>NUCLEOTIDE SEQUENCE [LARGE SCALE GENOMIC DNA]</scope>
    <source>
        <strain evidence="1 2">17XNL</strain>
    </source>
</reference>
<name>Q7R8I6_PLAYO</name>
<feature type="non-terminal residue" evidence="1">
    <location>
        <position position="1"/>
    </location>
</feature>
<sequence length="24" mass="2992">YIFYALLKISIFYEPILLHFSWIT</sequence>
<dbReference type="Proteomes" id="UP000008553">
    <property type="component" value="Unassembled WGS sequence"/>
</dbReference>
<gene>
    <name evidence="1" type="ORF">PY07236</name>
</gene>
<dbReference type="InParanoid" id="Q7R8I6"/>
<proteinExistence type="predicted"/>
<evidence type="ECO:0000313" key="1">
    <source>
        <dbReference type="EMBL" id="EAA19620.1"/>
    </source>
</evidence>
<keyword evidence="2" id="KW-1185">Reference proteome</keyword>
<organism evidence="1 2">
    <name type="scientific">Plasmodium yoelii yoelii</name>
    <dbReference type="NCBI Taxonomy" id="73239"/>
    <lineage>
        <taxon>Eukaryota</taxon>
        <taxon>Sar</taxon>
        <taxon>Alveolata</taxon>
        <taxon>Apicomplexa</taxon>
        <taxon>Aconoidasida</taxon>
        <taxon>Haemosporida</taxon>
        <taxon>Plasmodiidae</taxon>
        <taxon>Plasmodium</taxon>
        <taxon>Plasmodium (Vinckeia)</taxon>
    </lineage>
</organism>
<comment type="caution">
    <text evidence="1">The sequence shown here is derived from an EMBL/GenBank/DDBJ whole genome shotgun (WGS) entry which is preliminary data.</text>
</comment>
<dbReference type="AlphaFoldDB" id="Q7R8I6"/>
<accession>Q7R8I6</accession>
<protein>
    <submittedName>
        <fullName evidence="1">Uncharacterized protein</fullName>
    </submittedName>
</protein>
<dbReference type="EMBL" id="AABL01002605">
    <property type="protein sequence ID" value="EAA19620.1"/>
    <property type="molecule type" value="Genomic_DNA"/>
</dbReference>
<dbReference type="PaxDb" id="73239-Q7R8I6"/>
<evidence type="ECO:0000313" key="2">
    <source>
        <dbReference type="Proteomes" id="UP000008553"/>
    </source>
</evidence>